<dbReference type="PROSITE" id="PS01281">
    <property type="entry name" value="GIDA_2"/>
    <property type="match status" value="1"/>
</dbReference>
<evidence type="ECO:0000256" key="4">
    <source>
        <dbReference type="ARBA" id="ARBA00009884"/>
    </source>
</evidence>
<keyword evidence="8" id="KW-0653">Protein transport</keyword>
<dbReference type="InterPro" id="IPR040131">
    <property type="entry name" value="MnmG_N"/>
</dbReference>
<sequence>MDVAQAVAGYVSRMISSADTSSTGQSSKMKVLLLDRETVPIVSTAITQSSLLSHEVYLIDRIDNPNREKMRHLRCLCLVRPSSESIQLLIDELREPKYGEYHIYFTNVVKKSSLERLAEADDHEVVKLVQEHFADFIVVNPDLFSLELSHPRQRIWGSGPDNWNPDALQRSADGTMALLLALKKKPLIRYAKNSPLSKKLATEVRCRITQEDQLFDFRKVDTPPILLILDRREDPVTPLLTQWTYQAMVHHLLGINNGRVDLSDVPDIRPELKEIVLSPDQDPFFKKNMFLNFGDLGGNIKDYVEQYQSKTQNNADIESIADMKRFIEEYPEFRKLSGNVSKHVTLVSELSRRVGAENLLEVSELEQSLACNDNHTADVKNIQKLIQSPEVASDSKVALGPRAQIDRKLYQKHMKEELEAYPNLTIVLGSVSDIVTSDALDPTISPKSHITGVRLDTGEVLPTSQVIITTGTFLGGEIHIGMECYRAGRIGEDASLGLSKSLRDAGFALGRLKTGTPPRIAKDSIDFSGLEPQAGDDPPMPFSFLNEGVSLQDQLRCYTTYTNEATHAIVRGNLDKTIHVRESIRGPRYCPSLEAKITRFSDKERHIVWLEPEGFDSDLIYPNGLSMTVPPKAQEQILRSIQGLERSVMTQPGYGVEYDYVDPRSLKATLETKNIGGLYLAGQINGTTGYEEAAGQGIVAGINAGRAARGLVPVSISRADGYIGVMIDDLITKGVTEPYRMFTTRSEYRLTSRADNADTRLTARGWEWGAVSNKRWRSFTDEKGQIDELMTLLASSTKNPHEWANLGFAFGKLSERRSGADMLRMRNMTIDGLASAIPGVSKFRQRIKTRAHIEATYAPFIARQLAERKVFSRDEAVRLPTSIDYDSVPGLAMAEKTVLKATMPETLAQARRLEGITPSGCLRLLSYIKRQNRGEALERITLKPDRWRPLRQPKVSVDFPPAP</sequence>
<comment type="function">
    <text evidence="10">Component of the MSS1-MTO1 complex that catalyzes the 5-carboxymethylaminomethyluridine (cmnm(5)U) modification at the 34th wobble position (U34) of mitochondrial tRNAs.</text>
</comment>
<dbReference type="InterPro" id="IPR047001">
    <property type="entry name" value="MnmG_C_subdom"/>
</dbReference>
<dbReference type="GO" id="GO:0016192">
    <property type="term" value="P:vesicle-mediated transport"/>
    <property type="evidence" value="ECO:0007669"/>
    <property type="project" value="InterPro"/>
</dbReference>
<comment type="similarity">
    <text evidence="4">Belongs to the STXBP/unc-18/SEC1 family.</text>
</comment>
<dbReference type="GO" id="GO:0030488">
    <property type="term" value="P:tRNA methylation"/>
    <property type="evidence" value="ECO:0007669"/>
    <property type="project" value="TreeGrafter"/>
</dbReference>
<name>A0A4R8PZY3_COLTR</name>
<dbReference type="EMBL" id="RYZW01001625">
    <property type="protein sequence ID" value="TDZ28335.1"/>
    <property type="molecule type" value="Genomic_DNA"/>
</dbReference>
<dbReference type="PANTHER" id="PTHR11806:SF0">
    <property type="entry name" value="PROTEIN MTO1 HOMOLOG, MITOCHONDRIAL"/>
    <property type="match status" value="1"/>
</dbReference>
<evidence type="ECO:0000256" key="9">
    <source>
        <dbReference type="ARBA" id="ARBA00023136"/>
    </source>
</evidence>
<dbReference type="STRING" id="5466.A0A4R8PZY3"/>
<dbReference type="FunFam" id="3.50.50.60:FF:000002">
    <property type="entry name" value="tRNA uridine 5-carboxymethylaminomethyl modification enzyme MnmG"/>
    <property type="match status" value="1"/>
</dbReference>
<evidence type="ECO:0000256" key="1">
    <source>
        <dbReference type="ARBA" id="ARBA00001974"/>
    </source>
</evidence>
<protein>
    <recommendedName>
        <fullName evidence="11">Vacuolar protein sorting-associated protein 45</fullName>
    </recommendedName>
</protein>
<dbReference type="InterPro" id="IPR020595">
    <property type="entry name" value="MnmG-rel_CS"/>
</dbReference>
<dbReference type="Pfam" id="PF21680">
    <property type="entry name" value="GIDA_C_1st"/>
    <property type="match status" value="1"/>
</dbReference>
<reference evidence="13 14" key="1">
    <citation type="submission" date="2018-12" db="EMBL/GenBank/DDBJ databases">
        <title>Genome sequence and assembly of Colletotrichum trifolii.</title>
        <authorList>
            <person name="Gan P."/>
            <person name="Shirasu K."/>
        </authorList>
    </citation>
    <scope>NUCLEOTIDE SEQUENCE [LARGE SCALE GENOMIC DNA]</scope>
    <source>
        <strain evidence="13 14">543-2</strain>
    </source>
</reference>
<keyword evidence="7" id="KW-0274">FAD</keyword>
<dbReference type="Pfam" id="PF13932">
    <property type="entry name" value="SAM_GIDA_C"/>
    <property type="match status" value="1"/>
</dbReference>
<dbReference type="InterPro" id="IPR027482">
    <property type="entry name" value="Sec1-like_dom2"/>
</dbReference>
<organism evidence="13 14">
    <name type="scientific">Colletotrichum trifolii</name>
    <dbReference type="NCBI Taxonomy" id="5466"/>
    <lineage>
        <taxon>Eukaryota</taxon>
        <taxon>Fungi</taxon>
        <taxon>Dikarya</taxon>
        <taxon>Ascomycota</taxon>
        <taxon>Pezizomycotina</taxon>
        <taxon>Sordariomycetes</taxon>
        <taxon>Hypocreomycetidae</taxon>
        <taxon>Glomerellales</taxon>
        <taxon>Glomerellaceae</taxon>
        <taxon>Colletotrichum</taxon>
        <taxon>Colletotrichum orbiculare species complex</taxon>
    </lineage>
</organism>
<dbReference type="SMART" id="SM01228">
    <property type="entry name" value="GIDA_assoc_3"/>
    <property type="match status" value="1"/>
</dbReference>
<dbReference type="Gene3D" id="3.50.50.60">
    <property type="entry name" value="FAD/NAD(P)-binding domain"/>
    <property type="match status" value="2"/>
</dbReference>
<proteinExistence type="inferred from homology"/>
<evidence type="ECO:0000256" key="2">
    <source>
        <dbReference type="ARBA" id="ARBA00004184"/>
    </source>
</evidence>
<dbReference type="InterPro" id="IPR044920">
    <property type="entry name" value="MnmG_C_subdom_sf"/>
</dbReference>
<feature type="domain" description="tRNA uridine 5-carboxymethylaminomethyl modification enzyme C-terminal subdomain" evidence="12">
    <location>
        <begin position="855"/>
        <end position="926"/>
    </location>
</feature>
<evidence type="ECO:0000256" key="10">
    <source>
        <dbReference type="ARBA" id="ARBA00054993"/>
    </source>
</evidence>
<evidence type="ECO:0000256" key="5">
    <source>
        <dbReference type="ARBA" id="ARBA00022448"/>
    </source>
</evidence>
<dbReference type="GO" id="GO:0015031">
    <property type="term" value="P:protein transport"/>
    <property type="evidence" value="ECO:0007669"/>
    <property type="project" value="UniProtKB-KW"/>
</dbReference>
<keyword evidence="6" id="KW-0285">Flavoprotein</keyword>
<dbReference type="FunFam" id="3.90.830.10:FF:000002">
    <property type="entry name" value="Vacuolar protein sorting-associated protein 45"/>
    <property type="match status" value="1"/>
</dbReference>
<dbReference type="GO" id="GO:0012505">
    <property type="term" value="C:endomembrane system"/>
    <property type="evidence" value="ECO:0007669"/>
    <property type="project" value="UniProtKB-SubCell"/>
</dbReference>
<dbReference type="SUPFAM" id="SSF51905">
    <property type="entry name" value="FAD/NAD(P)-binding domain"/>
    <property type="match status" value="1"/>
</dbReference>
<evidence type="ECO:0000256" key="8">
    <source>
        <dbReference type="ARBA" id="ARBA00022927"/>
    </source>
</evidence>
<dbReference type="GO" id="GO:0031410">
    <property type="term" value="C:cytoplasmic vesicle"/>
    <property type="evidence" value="ECO:0007669"/>
    <property type="project" value="UniProtKB-ARBA"/>
</dbReference>
<comment type="cofactor">
    <cofactor evidence="1">
        <name>FAD</name>
        <dbReference type="ChEBI" id="CHEBI:57692"/>
    </cofactor>
</comment>
<gene>
    <name evidence="13" type="primary">MTO1</name>
    <name evidence="13" type="ORF">CTRI78_v012034</name>
</gene>
<dbReference type="InterPro" id="IPR001619">
    <property type="entry name" value="Sec1-like"/>
</dbReference>
<dbReference type="Pfam" id="PF00995">
    <property type="entry name" value="Sec1"/>
    <property type="match status" value="1"/>
</dbReference>
<dbReference type="Gene3D" id="3.40.50.1910">
    <property type="match status" value="1"/>
</dbReference>
<evidence type="ECO:0000256" key="7">
    <source>
        <dbReference type="ARBA" id="ARBA00022827"/>
    </source>
</evidence>
<comment type="similarity">
    <text evidence="3">Belongs to the MnmG family.</text>
</comment>
<dbReference type="AlphaFoldDB" id="A0A4R8PZY3"/>
<dbReference type="Gene3D" id="3.90.830.10">
    <property type="entry name" value="Syntaxin Binding Protein 1, Chain A, domain 2"/>
    <property type="match status" value="1"/>
</dbReference>
<dbReference type="InterPro" id="IPR049312">
    <property type="entry name" value="GIDA_C_N"/>
</dbReference>
<dbReference type="InterPro" id="IPR036188">
    <property type="entry name" value="FAD/NAD-bd_sf"/>
</dbReference>
<comment type="caution">
    <text evidence="13">The sequence shown here is derived from an EMBL/GenBank/DDBJ whole genome shotgun (WGS) entry which is preliminary data.</text>
</comment>
<dbReference type="GO" id="GO:0002098">
    <property type="term" value="P:tRNA wobble uridine modification"/>
    <property type="evidence" value="ECO:0007669"/>
    <property type="project" value="InterPro"/>
</dbReference>
<dbReference type="NCBIfam" id="TIGR00136">
    <property type="entry name" value="mnmG_gidA"/>
    <property type="match status" value="1"/>
</dbReference>
<comment type="subcellular location">
    <subcellularLocation>
        <location evidence="2">Endomembrane system</location>
        <topology evidence="2">Peripheral membrane protein</topology>
    </subcellularLocation>
</comment>
<dbReference type="InterPro" id="IPR004416">
    <property type="entry name" value="MnmG"/>
</dbReference>
<dbReference type="InterPro" id="IPR043127">
    <property type="entry name" value="Sec-1-like_dom3a"/>
</dbReference>
<evidence type="ECO:0000256" key="3">
    <source>
        <dbReference type="ARBA" id="ARBA00007653"/>
    </source>
</evidence>
<dbReference type="InterPro" id="IPR036045">
    <property type="entry name" value="Sec1-like_sf"/>
</dbReference>
<dbReference type="InterPro" id="IPR002218">
    <property type="entry name" value="MnmG-rel"/>
</dbReference>
<evidence type="ECO:0000313" key="14">
    <source>
        <dbReference type="Proteomes" id="UP000295703"/>
    </source>
</evidence>
<dbReference type="Gene3D" id="3.40.50.2060">
    <property type="match status" value="1"/>
</dbReference>
<dbReference type="GO" id="GO:0050660">
    <property type="term" value="F:flavin adenine dinucleotide binding"/>
    <property type="evidence" value="ECO:0007669"/>
    <property type="project" value="InterPro"/>
</dbReference>
<dbReference type="PANTHER" id="PTHR11806">
    <property type="entry name" value="GLUCOSE INHIBITED DIVISION PROTEIN A"/>
    <property type="match status" value="1"/>
</dbReference>
<keyword evidence="14" id="KW-1185">Reference proteome</keyword>
<evidence type="ECO:0000259" key="12">
    <source>
        <dbReference type="SMART" id="SM01228"/>
    </source>
</evidence>
<keyword evidence="5" id="KW-0813">Transport</keyword>
<dbReference type="Proteomes" id="UP000295703">
    <property type="component" value="Unassembled WGS sequence"/>
</dbReference>
<dbReference type="Pfam" id="PF01134">
    <property type="entry name" value="GIDA"/>
    <property type="match status" value="1"/>
</dbReference>
<accession>A0A4R8PZY3</accession>
<keyword evidence="9" id="KW-0472">Membrane</keyword>
<dbReference type="SUPFAM" id="SSF56815">
    <property type="entry name" value="Sec1/munc18-like (SM) proteins"/>
    <property type="match status" value="1"/>
</dbReference>
<evidence type="ECO:0000256" key="11">
    <source>
        <dbReference type="ARBA" id="ARBA00073001"/>
    </source>
</evidence>
<dbReference type="InterPro" id="IPR026904">
    <property type="entry name" value="MnmG_C"/>
</dbReference>
<dbReference type="Gene3D" id="1.10.150.570">
    <property type="entry name" value="GidA associated domain, C-terminal subdomain"/>
    <property type="match status" value="1"/>
</dbReference>
<dbReference type="PROSITE" id="PS01280">
    <property type="entry name" value="GIDA_1"/>
    <property type="match status" value="1"/>
</dbReference>
<evidence type="ECO:0000256" key="6">
    <source>
        <dbReference type="ARBA" id="ARBA00022630"/>
    </source>
</evidence>
<evidence type="ECO:0000313" key="13">
    <source>
        <dbReference type="EMBL" id="TDZ28335.1"/>
    </source>
</evidence>
<dbReference type="InterPro" id="IPR043154">
    <property type="entry name" value="Sec-1-like_dom1"/>
</dbReference>